<dbReference type="InterPro" id="IPR004046">
    <property type="entry name" value="GST_C"/>
</dbReference>
<dbReference type="RefSeq" id="WP_201651715.1">
    <property type="nucleotide sequence ID" value="NZ_JAEQNC010000001.1"/>
</dbReference>
<dbReference type="PROSITE" id="PS50405">
    <property type="entry name" value="GST_CTER"/>
    <property type="match status" value="1"/>
</dbReference>
<dbReference type="Gene3D" id="3.40.30.10">
    <property type="entry name" value="Glutaredoxin"/>
    <property type="match status" value="1"/>
</dbReference>
<comment type="caution">
    <text evidence="3">The sequence shown here is derived from an EMBL/GenBank/DDBJ whole genome shotgun (WGS) entry which is preliminary data.</text>
</comment>
<sequence>MKLYYSPGACSMASHVVLNEIGKPFEIEKVDTKTKVMESGRDYWAINPKGAVPALDIGGGEVLTEGPAILQYIADTNGATELAPPAGTLDRARVQEMLNYVGSELHKAFSPLFHPGKTDAEKDALREGVAKKFAWLESRLADGRTYLTGANFTVADAYAFVVTNWSHMTGISLAAWPKLTAYMERVAARPAVQATLKAEGLI</sequence>
<dbReference type="NCBIfam" id="NF007831">
    <property type="entry name" value="PRK10542.1"/>
    <property type="match status" value="1"/>
</dbReference>
<dbReference type="SUPFAM" id="SSF47616">
    <property type="entry name" value="GST C-terminal domain-like"/>
    <property type="match status" value="1"/>
</dbReference>
<dbReference type="InterPro" id="IPR010987">
    <property type="entry name" value="Glutathione-S-Trfase_C-like"/>
</dbReference>
<keyword evidence="4" id="KW-1185">Reference proteome</keyword>
<dbReference type="Pfam" id="PF13409">
    <property type="entry name" value="GST_N_2"/>
    <property type="match status" value="1"/>
</dbReference>
<keyword evidence="3" id="KW-0808">Transferase</keyword>
<dbReference type="InterPro" id="IPR036282">
    <property type="entry name" value="Glutathione-S-Trfase_C_sf"/>
</dbReference>
<dbReference type="CDD" id="cd03188">
    <property type="entry name" value="GST_C_Beta"/>
    <property type="match status" value="1"/>
</dbReference>
<accession>A0A936YKM4</accession>
<evidence type="ECO:0000259" key="1">
    <source>
        <dbReference type="PROSITE" id="PS50404"/>
    </source>
</evidence>
<reference evidence="3" key="1">
    <citation type="submission" date="2021-01" db="EMBL/GenBank/DDBJ databases">
        <title>Rhizobium sp. strain KVB221 16S ribosomal RNA gene Genome sequencing and assembly.</title>
        <authorList>
            <person name="Kang M."/>
        </authorList>
    </citation>
    <scope>NUCLEOTIDE SEQUENCE</scope>
    <source>
        <strain evidence="3">KVB221</strain>
    </source>
</reference>
<feature type="domain" description="GST C-terminal" evidence="2">
    <location>
        <begin position="87"/>
        <end position="202"/>
    </location>
</feature>
<evidence type="ECO:0000259" key="2">
    <source>
        <dbReference type="PROSITE" id="PS50405"/>
    </source>
</evidence>
<protein>
    <submittedName>
        <fullName evidence="3">Glutathione transferase GstA</fullName>
        <ecNumber evidence="3">2.5.1.18</ecNumber>
    </submittedName>
</protein>
<dbReference type="EMBL" id="JAEQNC010000001">
    <property type="protein sequence ID" value="MBL0370487.1"/>
    <property type="molecule type" value="Genomic_DNA"/>
</dbReference>
<evidence type="ECO:0000313" key="3">
    <source>
        <dbReference type="EMBL" id="MBL0370487.1"/>
    </source>
</evidence>
<evidence type="ECO:0000313" key="4">
    <source>
        <dbReference type="Proteomes" id="UP000633219"/>
    </source>
</evidence>
<dbReference type="InterPro" id="IPR036249">
    <property type="entry name" value="Thioredoxin-like_sf"/>
</dbReference>
<proteinExistence type="predicted"/>
<organism evidence="3 4">
    <name type="scientific">Rhizobium setariae</name>
    <dbReference type="NCBI Taxonomy" id="2801340"/>
    <lineage>
        <taxon>Bacteria</taxon>
        <taxon>Pseudomonadati</taxon>
        <taxon>Pseudomonadota</taxon>
        <taxon>Alphaproteobacteria</taxon>
        <taxon>Hyphomicrobiales</taxon>
        <taxon>Rhizobiaceae</taxon>
        <taxon>Rhizobium/Agrobacterium group</taxon>
        <taxon>Rhizobium</taxon>
    </lineage>
</organism>
<dbReference type="CDD" id="cd03057">
    <property type="entry name" value="GST_N_Beta"/>
    <property type="match status" value="1"/>
</dbReference>
<dbReference type="InterPro" id="IPR040079">
    <property type="entry name" value="Glutathione_S-Trfase"/>
</dbReference>
<dbReference type="PANTHER" id="PTHR44051:SF8">
    <property type="entry name" value="GLUTATHIONE S-TRANSFERASE GSTA"/>
    <property type="match status" value="1"/>
</dbReference>
<dbReference type="InterPro" id="IPR004045">
    <property type="entry name" value="Glutathione_S-Trfase_N"/>
</dbReference>
<dbReference type="Pfam" id="PF00043">
    <property type="entry name" value="GST_C"/>
    <property type="match status" value="1"/>
</dbReference>
<dbReference type="Gene3D" id="1.20.1050.10">
    <property type="match status" value="1"/>
</dbReference>
<dbReference type="AlphaFoldDB" id="A0A936YKM4"/>
<dbReference type="SFLD" id="SFLDG01150">
    <property type="entry name" value="Main.1:_Beta-like"/>
    <property type="match status" value="1"/>
</dbReference>
<gene>
    <name evidence="3" type="primary">gstA</name>
    <name evidence="3" type="ORF">JJB09_00460</name>
</gene>
<dbReference type="SFLD" id="SFLDS00019">
    <property type="entry name" value="Glutathione_Transferase_(cytos"/>
    <property type="match status" value="1"/>
</dbReference>
<dbReference type="SFLD" id="SFLDG00358">
    <property type="entry name" value="Main_(cytGST)"/>
    <property type="match status" value="1"/>
</dbReference>
<dbReference type="GO" id="GO:0004364">
    <property type="term" value="F:glutathione transferase activity"/>
    <property type="evidence" value="ECO:0007669"/>
    <property type="project" value="UniProtKB-EC"/>
</dbReference>
<name>A0A936YKM4_9HYPH</name>
<dbReference type="Proteomes" id="UP000633219">
    <property type="component" value="Unassembled WGS sequence"/>
</dbReference>
<dbReference type="EC" id="2.5.1.18" evidence="3"/>
<feature type="domain" description="GST N-terminal" evidence="1">
    <location>
        <begin position="1"/>
        <end position="81"/>
    </location>
</feature>
<dbReference type="PROSITE" id="PS50404">
    <property type="entry name" value="GST_NTER"/>
    <property type="match status" value="1"/>
</dbReference>
<dbReference type="PANTHER" id="PTHR44051">
    <property type="entry name" value="GLUTATHIONE S-TRANSFERASE-RELATED"/>
    <property type="match status" value="1"/>
</dbReference>
<dbReference type="SUPFAM" id="SSF52833">
    <property type="entry name" value="Thioredoxin-like"/>
    <property type="match status" value="1"/>
</dbReference>